<reference evidence="1 2" key="2">
    <citation type="submission" date="2009-03" db="EMBL/GenBank/DDBJ databases">
        <title>Draft genome sequence of Roseburia inulinivorans (DSM 16841).</title>
        <authorList>
            <person name="Sudarsanam P."/>
            <person name="Ley R."/>
            <person name="Guruge J."/>
            <person name="Turnbaugh P.J."/>
            <person name="Mahowald M."/>
            <person name="Liep D."/>
            <person name="Gordon J."/>
        </authorList>
    </citation>
    <scope>NUCLEOTIDE SEQUENCE [LARGE SCALE GENOMIC DNA]</scope>
    <source>
        <strain evidence="1 2">DSM 16841</strain>
    </source>
</reference>
<dbReference type="InterPro" id="IPR023214">
    <property type="entry name" value="HAD_sf"/>
</dbReference>
<sequence>MKNKMYWLYNVLVNKKSGISYRYHKVHDGSTGFLKIISWIYLLYLNFAYYILHFHFFGTMPQMETYETKALSIKSAETQDYARKNSDLIVKKYIDKLKKYDVISFDVFDTLIFRPISQPTDIFYFIGERMEISDFKNIRIWAEGDARVKCMQKNGHMEVTLEDIWKNLAEDVGCSKEIGMKVEQEIELSLCYANPFMLDVWKELKKMGKKMIVVSDMYLSRDIIKKLLKMLDLWIVKKYMFLVNMGKIRLLVHFLN</sequence>
<name>C0FY16_9FIRM</name>
<evidence type="ECO:0000313" key="1">
    <source>
        <dbReference type="EMBL" id="EEG92502.1"/>
    </source>
</evidence>
<dbReference type="eggNOG" id="COG5610">
    <property type="taxonomic scope" value="Bacteria"/>
</dbReference>
<gene>
    <name evidence="1" type="ORF">ROSEINA2194_03655</name>
</gene>
<accession>C0FY16</accession>
<evidence type="ECO:0000313" key="2">
    <source>
        <dbReference type="Proteomes" id="UP000003561"/>
    </source>
</evidence>
<dbReference type="Gene3D" id="1.10.150.400">
    <property type="match status" value="1"/>
</dbReference>
<organism evidence="1 2">
    <name type="scientific">Roseburia inulinivorans DSM 16841</name>
    <dbReference type="NCBI Taxonomy" id="622312"/>
    <lineage>
        <taxon>Bacteria</taxon>
        <taxon>Bacillati</taxon>
        <taxon>Bacillota</taxon>
        <taxon>Clostridia</taxon>
        <taxon>Lachnospirales</taxon>
        <taxon>Lachnospiraceae</taxon>
        <taxon>Roseburia</taxon>
    </lineage>
</organism>
<dbReference type="SUPFAM" id="SSF56784">
    <property type="entry name" value="HAD-like"/>
    <property type="match status" value="1"/>
</dbReference>
<dbReference type="Proteomes" id="UP000003561">
    <property type="component" value="Unassembled WGS sequence"/>
</dbReference>
<dbReference type="InterPro" id="IPR036412">
    <property type="entry name" value="HAD-like_sf"/>
</dbReference>
<comment type="caution">
    <text evidence="1">The sequence shown here is derived from an EMBL/GenBank/DDBJ whole genome shotgun (WGS) entry which is preliminary data.</text>
</comment>
<protein>
    <submittedName>
        <fullName evidence="1">Uncharacterized protein</fullName>
    </submittedName>
</protein>
<dbReference type="Gene3D" id="3.40.50.1000">
    <property type="entry name" value="HAD superfamily/HAD-like"/>
    <property type="match status" value="1"/>
</dbReference>
<dbReference type="EMBL" id="ACFY01000153">
    <property type="protein sequence ID" value="EEG92502.1"/>
    <property type="molecule type" value="Genomic_DNA"/>
</dbReference>
<dbReference type="AlphaFoldDB" id="C0FY16"/>
<reference evidence="1 2" key="1">
    <citation type="submission" date="2009-02" db="EMBL/GenBank/DDBJ databases">
        <authorList>
            <person name="Fulton L."/>
            <person name="Clifton S."/>
            <person name="Fulton B."/>
            <person name="Xu J."/>
            <person name="Minx P."/>
            <person name="Pepin K.H."/>
            <person name="Johnson M."/>
            <person name="Bhonagiri V."/>
            <person name="Nash W.E."/>
            <person name="Mardis E.R."/>
            <person name="Wilson R.K."/>
        </authorList>
    </citation>
    <scope>NUCLEOTIDE SEQUENCE [LARGE SCALE GENOMIC DNA]</scope>
    <source>
        <strain evidence="1 2">DSM 16841</strain>
    </source>
</reference>
<proteinExistence type="predicted"/>